<evidence type="ECO:0000313" key="1">
    <source>
        <dbReference type="EMBL" id="CBT76196.1"/>
    </source>
</evidence>
<dbReference type="EMBL" id="FQ311875">
    <property type="protein sequence ID" value="CBT76196.1"/>
    <property type="molecule type" value="Genomic_DNA"/>
</dbReference>
<keyword evidence="2" id="KW-1185">Reference proteome</keyword>
<protein>
    <recommendedName>
        <fullName evidence="3">Thioredoxin family protein</fullName>
    </recommendedName>
</protein>
<accession>A0ABM9PXW6</accession>
<reference evidence="2" key="1">
    <citation type="journal article" date="2010" name="PLoS ONE">
        <title>The Arthrobacter arilaitensis Re117 genome sequence reveals its genetic adaptation to the surface of cheese.</title>
        <authorList>
            <person name="Monnet C."/>
            <person name="Loux V."/>
            <person name="Gibrat J.F."/>
            <person name="Spinnler E."/>
            <person name="Barbe V."/>
            <person name="Vacherie B."/>
            <person name="Gavory F."/>
            <person name="Gourbeyre E."/>
            <person name="Siguier P."/>
            <person name="Chandler M."/>
            <person name="Elleuch R."/>
            <person name="Irlinger F."/>
            <person name="Vallaeys T."/>
        </authorList>
    </citation>
    <scope>NUCLEOTIDE SEQUENCE</scope>
    <source>
        <strain evidence="2">DSM 16368 / CIP 108037 / IAM 15318 / JCM 13566 / Re117</strain>
    </source>
</reference>
<reference evidence="2" key="2">
    <citation type="submission" date="2010-07" db="EMBL/GenBank/DDBJ databases">
        <title>Complete genome sequence of Arthrobacter arilaitensis (strain DSM 16368 / CIP 108037 / JCM 13566 / Re117).</title>
        <authorList>
            <person name="Genoscope."/>
        </authorList>
    </citation>
    <scope>NUCLEOTIDE SEQUENCE [LARGE SCALE GENOMIC DNA]</scope>
    <source>
        <strain evidence="2">DSM 16368 / CIP 108037 / IAM 15318 / JCM 13566 / Re117</strain>
    </source>
</reference>
<evidence type="ECO:0008006" key="3">
    <source>
        <dbReference type="Google" id="ProtNLM"/>
    </source>
</evidence>
<gene>
    <name evidence="1" type="ordered locus">AARI_19770</name>
</gene>
<proteinExistence type="predicted"/>
<name>A0ABM9PXW6_GLUAR</name>
<evidence type="ECO:0000313" key="2">
    <source>
        <dbReference type="Proteomes" id="UP000006878"/>
    </source>
</evidence>
<organism evidence="1 2">
    <name type="scientific">Glutamicibacter arilaitensis (strain DSM 16368 / CIP 108037 / IAM 15318 / JCM 13566 / NCIMB 14258 / Re117)</name>
    <name type="common">Arthrobacter arilaitensis</name>
    <dbReference type="NCBI Taxonomy" id="861360"/>
    <lineage>
        <taxon>Bacteria</taxon>
        <taxon>Bacillati</taxon>
        <taxon>Actinomycetota</taxon>
        <taxon>Actinomycetes</taxon>
        <taxon>Micrococcales</taxon>
        <taxon>Micrococcaceae</taxon>
        <taxon>Glutamicibacter</taxon>
    </lineage>
</organism>
<sequence length="103" mass="11552">MKQRMKLVLQYFARCPNWQELEELVLAIMAERNDLELRTQAIATAEEAVEHEFRGSPTLLVDGNDPFASHDAEIGFYCRLYATPSGLAGSPSIEQLRQALAQA</sequence>
<dbReference type="Proteomes" id="UP000006878">
    <property type="component" value="Chromosome"/>
</dbReference>